<feature type="domain" description="Mycothiol-dependent maleylpyruvate isomerase metal-binding" evidence="1">
    <location>
        <begin position="18"/>
        <end position="138"/>
    </location>
</feature>
<dbReference type="GO" id="GO:0046872">
    <property type="term" value="F:metal ion binding"/>
    <property type="evidence" value="ECO:0007669"/>
    <property type="project" value="InterPro"/>
</dbReference>
<sequence>MVTYRRDDAHALPQNYTAALDLFGRLVRQVDPGQWGLPTPCRRWTVRDLVHHVTVQHLWVPPLLAGVPAAVVDDRVDGDRHAEDPVLAWKRASAEAEEAVHTKGALDRPVTLWTGPAPATHLCSQLAMDTVVHAWDLARAIGADTRLPDPLVSFALRELSGYADRLAASGLFDRPRPVPAHADSQTRLLALTGRDGQTGVVTSS</sequence>
<dbReference type="eggNOG" id="COG1576">
    <property type="taxonomic scope" value="Bacteria"/>
</dbReference>
<dbReference type="STRING" id="235985.SAMN05414137_11758"/>
<dbReference type="Gene3D" id="1.20.120.450">
    <property type="entry name" value="dinb family like domain"/>
    <property type="match status" value="1"/>
</dbReference>
<dbReference type="SUPFAM" id="SSF109854">
    <property type="entry name" value="DinB/YfiT-like putative metalloenzymes"/>
    <property type="match status" value="1"/>
</dbReference>
<dbReference type="RefSeq" id="WP_042443272.1">
    <property type="nucleotide sequence ID" value="NZ_BBPN01000004.1"/>
</dbReference>
<dbReference type="NCBIfam" id="TIGR03086">
    <property type="entry name" value="TIGR03086 family metal-binding protein"/>
    <property type="match status" value="1"/>
</dbReference>
<dbReference type="InterPro" id="IPR017520">
    <property type="entry name" value="CHP03086"/>
</dbReference>
<evidence type="ECO:0000313" key="3">
    <source>
        <dbReference type="Proteomes" id="UP000183015"/>
    </source>
</evidence>
<dbReference type="AlphaFoldDB" id="A0A1H7V528"/>
<proteinExistence type="predicted"/>
<reference evidence="3" key="1">
    <citation type="submission" date="2016-10" db="EMBL/GenBank/DDBJ databases">
        <authorList>
            <person name="Varghese N."/>
        </authorList>
    </citation>
    <scope>NUCLEOTIDE SEQUENCE [LARGE SCALE GENOMIC DNA]</scope>
    <source>
        <strain evidence="3">DSM 45096 / BCRC 16803 / CGMCC 4.1857 / CIP 109030 / JCM 12277 / KCTC 19219 / NBRC 100920 / 33214</strain>
    </source>
</reference>
<accession>A0A1H7V528</accession>
<dbReference type="InterPro" id="IPR034660">
    <property type="entry name" value="DinB/YfiT-like"/>
</dbReference>
<dbReference type="Proteomes" id="UP000183015">
    <property type="component" value="Unassembled WGS sequence"/>
</dbReference>
<dbReference type="InterPro" id="IPR017517">
    <property type="entry name" value="Maleyloyr_isom"/>
</dbReference>
<dbReference type="NCBIfam" id="TIGR03083">
    <property type="entry name" value="maleylpyruvate isomerase family mycothiol-dependent enzyme"/>
    <property type="match status" value="1"/>
</dbReference>
<evidence type="ECO:0000259" key="1">
    <source>
        <dbReference type="Pfam" id="PF11716"/>
    </source>
</evidence>
<protein>
    <submittedName>
        <fullName evidence="2">TIGR03086 family protein</fullName>
    </submittedName>
</protein>
<evidence type="ECO:0000313" key="2">
    <source>
        <dbReference type="EMBL" id="SEM03807.1"/>
    </source>
</evidence>
<dbReference type="InterPro" id="IPR024344">
    <property type="entry name" value="MDMPI_metal-binding"/>
</dbReference>
<organism evidence="2 3">
    <name type="scientific">Streptacidiphilus jiangxiensis</name>
    <dbReference type="NCBI Taxonomy" id="235985"/>
    <lineage>
        <taxon>Bacteria</taxon>
        <taxon>Bacillati</taxon>
        <taxon>Actinomycetota</taxon>
        <taxon>Actinomycetes</taxon>
        <taxon>Kitasatosporales</taxon>
        <taxon>Streptomycetaceae</taxon>
        <taxon>Streptacidiphilus</taxon>
    </lineage>
</organism>
<dbReference type="OrthoDB" id="5185819at2"/>
<dbReference type="EMBL" id="FOAZ01000017">
    <property type="protein sequence ID" value="SEM03807.1"/>
    <property type="molecule type" value="Genomic_DNA"/>
</dbReference>
<dbReference type="Pfam" id="PF11716">
    <property type="entry name" value="MDMPI_N"/>
    <property type="match status" value="1"/>
</dbReference>
<name>A0A1H7V528_STRJI</name>
<gene>
    <name evidence="2" type="ORF">SAMN05414137_11758</name>
</gene>
<keyword evidence="3" id="KW-1185">Reference proteome</keyword>